<dbReference type="InterPro" id="IPR006016">
    <property type="entry name" value="UspA"/>
</dbReference>
<dbReference type="SUPFAM" id="SSF52402">
    <property type="entry name" value="Adenine nucleotide alpha hydrolases-like"/>
    <property type="match status" value="2"/>
</dbReference>
<evidence type="ECO:0000313" key="4">
    <source>
        <dbReference type="Proteomes" id="UP000199656"/>
    </source>
</evidence>
<name>A0A1H4FCC9_9BACT</name>
<dbReference type="CDD" id="cd00293">
    <property type="entry name" value="USP-like"/>
    <property type="match status" value="1"/>
</dbReference>
<protein>
    <submittedName>
        <fullName evidence="3">Nucleotide-binding universal stress protein, UspA family</fullName>
    </submittedName>
</protein>
<dbReference type="PANTHER" id="PTHR46268:SF6">
    <property type="entry name" value="UNIVERSAL STRESS PROTEIN UP12"/>
    <property type="match status" value="1"/>
</dbReference>
<reference evidence="4" key="1">
    <citation type="submission" date="2016-10" db="EMBL/GenBank/DDBJ databases">
        <authorList>
            <person name="Varghese N."/>
            <person name="Submissions S."/>
        </authorList>
    </citation>
    <scope>NUCLEOTIDE SEQUENCE [LARGE SCALE GENOMIC DNA]</scope>
    <source>
        <strain evidence="4">DSM 23920</strain>
    </source>
</reference>
<accession>A0A1H4FCC9</accession>
<comment type="similarity">
    <text evidence="1">Belongs to the universal stress protein A family.</text>
</comment>
<dbReference type="Proteomes" id="UP000199656">
    <property type="component" value="Unassembled WGS sequence"/>
</dbReference>
<feature type="domain" description="UspA" evidence="2">
    <location>
        <begin position="1"/>
        <end position="144"/>
    </location>
</feature>
<dbReference type="Pfam" id="PF00582">
    <property type="entry name" value="Usp"/>
    <property type="match status" value="1"/>
</dbReference>
<dbReference type="STRING" id="408074.SAMN05660909_04291"/>
<sequence>MKTILVPTDFSDTAYNAAVYAISLATNYGATRIVLYHAYELIVPIPDVPTMIPMVNPDDLKEASLEGLEKMRNELKDLVPPEITLVTRADNTLLAATIEDVCKTEEVDIIVMGITGGTKLEEVLVGSNTIDVVKTTSYPVLVVPGGAMFRPIGKIVFATDLQKIVESTPISQLTRFLDLFNAEVHVLNIDHNNKNFSSDTPYETLLLDTILEKYNPVFHFVDDKEIVEGIMNFADANRADLIITIPKKHGLFETLFKRSRTSKLAYQTHIPLLALRE</sequence>
<dbReference type="EMBL" id="FNRL01000023">
    <property type="protein sequence ID" value="SEA94388.1"/>
    <property type="molecule type" value="Genomic_DNA"/>
</dbReference>
<proteinExistence type="inferred from homology"/>
<evidence type="ECO:0000259" key="2">
    <source>
        <dbReference type="Pfam" id="PF00582"/>
    </source>
</evidence>
<dbReference type="PANTHER" id="PTHR46268">
    <property type="entry name" value="STRESS RESPONSE PROTEIN NHAX"/>
    <property type="match status" value="1"/>
</dbReference>
<evidence type="ECO:0000256" key="1">
    <source>
        <dbReference type="ARBA" id="ARBA00008791"/>
    </source>
</evidence>
<dbReference type="InterPro" id="IPR006015">
    <property type="entry name" value="Universal_stress_UspA"/>
</dbReference>
<dbReference type="AlphaFoldDB" id="A0A1H4FCC9"/>
<evidence type="ECO:0000313" key="3">
    <source>
        <dbReference type="EMBL" id="SEA94388.1"/>
    </source>
</evidence>
<dbReference type="RefSeq" id="WP_168927936.1">
    <property type="nucleotide sequence ID" value="NZ_BKAT01000042.1"/>
</dbReference>
<organism evidence="3 4">
    <name type="scientific">Chitinophaga terrae</name>
    <name type="common">ex Kim and Jung 2007</name>
    <dbReference type="NCBI Taxonomy" id="408074"/>
    <lineage>
        <taxon>Bacteria</taxon>
        <taxon>Pseudomonadati</taxon>
        <taxon>Bacteroidota</taxon>
        <taxon>Chitinophagia</taxon>
        <taxon>Chitinophagales</taxon>
        <taxon>Chitinophagaceae</taxon>
        <taxon>Chitinophaga</taxon>
    </lineage>
</organism>
<keyword evidence="4" id="KW-1185">Reference proteome</keyword>
<gene>
    <name evidence="3" type="ORF">SAMN05660909_04291</name>
</gene>
<dbReference type="PRINTS" id="PR01438">
    <property type="entry name" value="UNVRSLSTRESS"/>
</dbReference>
<dbReference type="Gene3D" id="3.40.50.12370">
    <property type="match status" value="1"/>
</dbReference>